<keyword evidence="2" id="KW-1185">Reference proteome</keyword>
<evidence type="ECO:0000313" key="1">
    <source>
        <dbReference type="EMBL" id="MCY0109018.1"/>
    </source>
</evidence>
<reference evidence="1 2" key="1">
    <citation type="submission" date="2022-07" db="EMBL/GenBank/DDBJ databases">
        <title>Characterization of plant growth promoting rhizobacteria (PGPR) for use as bioinoculants in agriculture.</title>
        <authorList>
            <person name="Hassen A.I."/>
            <person name="Pierneef R."/>
        </authorList>
    </citation>
    <scope>NUCLEOTIDE SEQUENCE [LARGE SCALE GENOMIC DNA]</scope>
    <source>
        <strain evidence="1 2">SARCC-3054</strain>
    </source>
</reference>
<gene>
    <name evidence="1" type="ORF">NQF78_11890</name>
</gene>
<sequence length="655" mass="68526">KLNALSKDKDVDFTLDAAFVAQHIEPNRGKKVTVRYRIFRDASKDTSYSNVLEFVVGQAVALDPPTIDSVKGSPSGKEIVEGGTTVETSVVLSGTAAKGKNVEIRDGATVKDQVTADPVSGIWTYTASGLTVTKHSFSATGKYGAEPASAAYTLTVTTVMVPTLSNVLDDKGMEVPDRQTTVSTSLTLKGSASKGQDVEVYDGSGSGAVSKGMAKADEITGLWERTITVAVGARRLYAKSLYHSSSVYSNVRYLSVIEDIAPTIDSANGSPSGDNIPPDGITTETAVTLSGIAAKGQKVRVLDGTTNKGEPTADPATGIWTMTVTELSFAEHSFKAKALYGSGAESAVRTLTVTAATAPTLTSVKGSPSGDNIPPDGITTETAVTLSGIAAKGQKVRVLDGTTNKGEPTADPATGIWTMTVTELSFAEHSFKAKALYGSGAESAVRTLTVEPAFPVLDPGADKTLNLTTFIVAEGRPPVYAPTEAIFTQAASGGIGPYKYISSNPVVASVTELTGTVTCRTNGTTRINITDANGTQASYLVTVGGIRTILRNDSTWRSWPNAHSYCISRGGRLATLAEMRAFYDLYAKERADVAALLGWPLIHNHPSALFGAWLADGGGGTHYYFNLTGTFGNSGSVPWGTNTDGYGRPALCLYG</sequence>
<evidence type="ECO:0000313" key="2">
    <source>
        <dbReference type="Proteomes" id="UP001207830"/>
    </source>
</evidence>
<organism evidence="1 2">
    <name type="scientific">Pseudomonas monsensis</name>
    <dbReference type="NCBI Taxonomy" id="2745509"/>
    <lineage>
        <taxon>Bacteria</taxon>
        <taxon>Pseudomonadati</taxon>
        <taxon>Pseudomonadota</taxon>
        <taxon>Gammaproteobacteria</taxon>
        <taxon>Pseudomonadales</taxon>
        <taxon>Pseudomonadaceae</taxon>
        <taxon>Pseudomonas</taxon>
    </lineage>
</organism>
<dbReference type="Gene3D" id="2.60.40.1080">
    <property type="match status" value="1"/>
</dbReference>
<dbReference type="InterPro" id="IPR013783">
    <property type="entry name" value="Ig-like_fold"/>
</dbReference>
<dbReference type="EMBL" id="JANIGP010000006">
    <property type="protein sequence ID" value="MCY0109018.1"/>
    <property type="molecule type" value="Genomic_DNA"/>
</dbReference>
<comment type="caution">
    <text evidence="1">The sequence shown here is derived from an EMBL/GenBank/DDBJ whole genome shotgun (WGS) entry which is preliminary data.</text>
</comment>
<dbReference type="SUPFAM" id="SSF49373">
    <property type="entry name" value="Invasin/intimin cell-adhesion fragments"/>
    <property type="match status" value="1"/>
</dbReference>
<protein>
    <recommendedName>
        <fullName evidence="3">Ig-like domain repeat protein</fullName>
    </recommendedName>
</protein>
<name>A0ABT3YV10_9PSED</name>
<proteinExistence type="predicted"/>
<dbReference type="InterPro" id="IPR008964">
    <property type="entry name" value="Invasin/intimin_cell_adhesion"/>
</dbReference>
<dbReference type="Proteomes" id="UP001207830">
    <property type="component" value="Unassembled WGS sequence"/>
</dbReference>
<evidence type="ECO:0008006" key="3">
    <source>
        <dbReference type="Google" id="ProtNLM"/>
    </source>
</evidence>
<dbReference type="Gene3D" id="2.60.40.10">
    <property type="entry name" value="Immunoglobulins"/>
    <property type="match status" value="2"/>
</dbReference>
<accession>A0ABT3YV10</accession>
<feature type="non-terminal residue" evidence="1">
    <location>
        <position position="1"/>
    </location>
</feature>